<keyword evidence="1" id="KW-0812">Transmembrane</keyword>
<dbReference type="Proteomes" id="UP000178419">
    <property type="component" value="Unassembled WGS sequence"/>
</dbReference>
<dbReference type="EMBL" id="MGGE01000058">
    <property type="protein sequence ID" value="OGM19939.1"/>
    <property type="molecule type" value="Genomic_DNA"/>
</dbReference>
<accession>A0A1F7XZ14</accession>
<evidence type="ECO:0000313" key="3">
    <source>
        <dbReference type="Proteomes" id="UP000178419"/>
    </source>
</evidence>
<feature type="transmembrane region" description="Helical" evidence="1">
    <location>
        <begin position="113"/>
        <end position="136"/>
    </location>
</feature>
<proteinExistence type="predicted"/>
<reference evidence="2 3" key="1">
    <citation type="journal article" date="2016" name="Nat. Commun.">
        <title>Thousands of microbial genomes shed light on interconnected biogeochemical processes in an aquifer system.</title>
        <authorList>
            <person name="Anantharaman K."/>
            <person name="Brown C.T."/>
            <person name="Hug L.A."/>
            <person name="Sharon I."/>
            <person name="Castelle C.J."/>
            <person name="Probst A.J."/>
            <person name="Thomas B.C."/>
            <person name="Singh A."/>
            <person name="Wilkins M.J."/>
            <person name="Karaoz U."/>
            <person name="Brodie E.L."/>
            <person name="Williams K.H."/>
            <person name="Hubbard S.S."/>
            <person name="Banfield J.F."/>
        </authorList>
    </citation>
    <scope>NUCLEOTIDE SEQUENCE [LARGE SCALE GENOMIC DNA]</scope>
</reference>
<dbReference type="InterPro" id="IPR046487">
    <property type="entry name" value="DUF6580"/>
</dbReference>
<feature type="transmembrane region" description="Helical" evidence="1">
    <location>
        <begin position="156"/>
        <end position="182"/>
    </location>
</feature>
<dbReference type="Pfam" id="PF20221">
    <property type="entry name" value="DUF6580"/>
    <property type="match status" value="1"/>
</dbReference>
<keyword evidence="1" id="KW-0472">Membrane</keyword>
<keyword evidence="1" id="KW-1133">Transmembrane helix</keyword>
<feature type="transmembrane region" description="Helical" evidence="1">
    <location>
        <begin position="73"/>
        <end position="92"/>
    </location>
</feature>
<evidence type="ECO:0000256" key="1">
    <source>
        <dbReference type="SAM" id="Phobius"/>
    </source>
</evidence>
<evidence type="ECO:0000313" key="2">
    <source>
        <dbReference type="EMBL" id="OGM19939.1"/>
    </source>
</evidence>
<evidence type="ECO:0008006" key="4">
    <source>
        <dbReference type="Google" id="ProtNLM"/>
    </source>
</evidence>
<name>A0A1F7XZ14_9BACT</name>
<organism evidence="2 3">
    <name type="scientific">Candidatus Woesebacteria bacterium RIFCSPHIGHO2_01_FULL_38_9</name>
    <dbReference type="NCBI Taxonomy" id="1802492"/>
    <lineage>
        <taxon>Bacteria</taxon>
        <taxon>Candidatus Woeseibacteriota</taxon>
    </lineage>
</organism>
<sequence length="195" mass="22152">MTNSKLPINKVIFLGILFLAAFIERVIFDLGPNVELITMALILSSFYFGKKESFWLTFAIIATSDAILGNSNIFLFTWSGFLIPALFASSLIKKLITNHKSQITKKIFDAFSLTAFGLSSNIFFYFWTNFGVWLIGNLYPHTSYGLLMSYINAIPFLRYQLTSTLIFVPLGLILTEIAIYLLKNYQARIRVSLVK</sequence>
<dbReference type="AlphaFoldDB" id="A0A1F7XZ14"/>
<protein>
    <recommendedName>
        <fullName evidence="4">Rod shape-determining protein MreD</fullName>
    </recommendedName>
</protein>
<comment type="caution">
    <text evidence="2">The sequence shown here is derived from an EMBL/GenBank/DDBJ whole genome shotgun (WGS) entry which is preliminary data.</text>
</comment>
<gene>
    <name evidence="2" type="ORF">A2714_04355</name>
</gene>
<feature type="transmembrane region" description="Helical" evidence="1">
    <location>
        <begin position="6"/>
        <end position="23"/>
    </location>
</feature>